<keyword evidence="1" id="KW-1133">Transmembrane helix</keyword>
<feature type="transmembrane region" description="Helical" evidence="1">
    <location>
        <begin position="83"/>
        <end position="101"/>
    </location>
</feature>
<name>A0A6B8W929_9CORY</name>
<protein>
    <submittedName>
        <fullName evidence="2">Uncharacterized protein</fullName>
    </submittedName>
</protein>
<dbReference type="AlphaFoldDB" id="A0A6B8W929"/>
<sequence>MDGYHNMRSHVTPIPTPPGVRFGASALIGLGVAVLSTELSRGIQVATMIITIGAACLLIFSHPYRREIRSYLEQRELSYRPKLGQVLPLFLVWLALMLVPAFAPFPIWGTLVTWLLTFAWMFWVFPHIDGSRALAFA</sequence>
<evidence type="ECO:0000313" key="2">
    <source>
        <dbReference type="EMBL" id="QGU06510.1"/>
    </source>
</evidence>
<keyword evidence="3" id="KW-1185">Reference proteome</keyword>
<dbReference type="KEGG" id="cok:COCCU_02780"/>
<gene>
    <name evidence="2" type="ORF">COCCU_02780</name>
</gene>
<dbReference type="RefSeq" id="WP_156230106.1">
    <property type="nucleotide sequence ID" value="NZ_CP046455.1"/>
</dbReference>
<feature type="transmembrane region" description="Helical" evidence="1">
    <location>
        <begin position="107"/>
        <end position="125"/>
    </location>
</feature>
<evidence type="ECO:0000313" key="3">
    <source>
        <dbReference type="Proteomes" id="UP000424462"/>
    </source>
</evidence>
<reference evidence="2 3" key="1">
    <citation type="submission" date="2019-11" db="EMBL/GenBank/DDBJ databases">
        <title>Complete genome sequence of Corynebacterium kalinowskii 1959, a novel Corynebacterium species isolated from soil of a small paddock in Vilsendorf, Germany.</title>
        <authorList>
            <person name="Schaffert L."/>
            <person name="Ruwe M."/>
            <person name="Milse J."/>
            <person name="Hanuschka K."/>
            <person name="Ortseifen V."/>
            <person name="Droste J."/>
            <person name="Brandt D."/>
            <person name="Schlueter L."/>
            <person name="Kutter Y."/>
            <person name="Vinke S."/>
            <person name="Viehoefer P."/>
            <person name="Jacob L."/>
            <person name="Luebke N.-C."/>
            <person name="Schulte-Berndt E."/>
            <person name="Hain C."/>
            <person name="Linder M."/>
            <person name="Schmidt P."/>
            <person name="Wollenschlaeger L."/>
            <person name="Luttermann T."/>
            <person name="Thieme E."/>
            <person name="Hassa J."/>
            <person name="Haak M."/>
            <person name="Wittchen M."/>
            <person name="Mentz A."/>
            <person name="Persicke M."/>
            <person name="Busche T."/>
            <person name="Ruckert C."/>
        </authorList>
    </citation>
    <scope>NUCLEOTIDE SEQUENCE [LARGE SCALE GENOMIC DNA]</scope>
    <source>
        <strain evidence="2 3">2039</strain>
    </source>
</reference>
<dbReference type="Proteomes" id="UP000424462">
    <property type="component" value="Chromosome"/>
</dbReference>
<organism evidence="2 3">
    <name type="scientific">Corynebacterium occultum</name>
    <dbReference type="NCBI Taxonomy" id="2675219"/>
    <lineage>
        <taxon>Bacteria</taxon>
        <taxon>Bacillati</taxon>
        <taxon>Actinomycetota</taxon>
        <taxon>Actinomycetes</taxon>
        <taxon>Mycobacteriales</taxon>
        <taxon>Corynebacteriaceae</taxon>
        <taxon>Corynebacterium</taxon>
    </lineage>
</organism>
<proteinExistence type="predicted"/>
<keyword evidence="1" id="KW-0472">Membrane</keyword>
<evidence type="ECO:0000256" key="1">
    <source>
        <dbReference type="SAM" id="Phobius"/>
    </source>
</evidence>
<dbReference type="EMBL" id="CP046455">
    <property type="protein sequence ID" value="QGU06510.1"/>
    <property type="molecule type" value="Genomic_DNA"/>
</dbReference>
<feature type="transmembrane region" description="Helical" evidence="1">
    <location>
        <begin position="43"/>
        <end position="62"/>
    </location>
</feature>
<accession>A0A6B8W929</accession>
<keyword evidence="1" id="KW-0812">Transmembrane</keyword>